<feature type="compositionally biased region" description="Basic residues" evidence="1">
    <location>
        <begin position="87"/>
        <end position="100"/>
    </location>
</feature>
<dbReference type="EMBL" id="BLBS01000056">
    <property type="protein sequence ID" value="GET92669.1"/>
    <property type="molecule type" value="Genomic_DNA"/>
</dbReference>
<dbReference type="VEuPathDB" id="TriTrypDB:LtaPh_3516900"/>
<proteinExistence type="predicted"/>
<organism evidence="2 3">
    <name type="scientific">Leishmania tarentolae</name>
    <name type="common">Sauroleishmania tarentolae</name>
    <dbReference type="NCBI Taxonomy" id="5689"/>
    <lineage>
        <taxon>Eukaryota</taxon>
        <taxon>Discoba</taxon>
        <taxon>Euglenozoa</taxon>
        <taxon>Kinetoplastea</taxon>
        <taxon>Metakinetoplastina</taxon>
        <taxon>Trypanosomatida</taxon>
        <taxon>Trypanosomatidae</taxon>
        <taxon>Leishmaniinae</taxon>
        <taxon>Leishmania</taxon>
        <taxon>lizard Leishmania</taxon>
    </lineage>
</organism>
<feature type="compositionally biased region" description="Polar residues" evidence="1">
    <location>
        <begin position="115"/>
        <end position="135"/>
    </location>
</feature>
<evidence type="ECO:0000256" key="1">
    <source>
        <dbReference type="SAM" id="MobiDB-lite"/>
    </source>
</evidence>
<keyword evidence="3" id="KW-1185">Reference proteome</keyword>
<sequence>MRSRIVRDPGVPPTLVARPEDVFEDKGSGNTYIGGHALSGASVNERYDTAASNVNATLPVKWDCDNALWQLKRALGVTPVLQEPKVSRRTHQGLRTHKRSQFSPELNAEDDAAATVTQKDAPSDEQPSWTQTSSFGKRKGIDSFIPPVYRFSSASSASSSPLSQAYVQSALARIQDECDALMQRFGVSADEQQAIADMPDDELRAAQLMHLLTEPSTLTELQQRADVAILEKECVYRIRDLLAAELQRRHVPLGAAQEDFSAFFEQVDRTKATLEDYYYVQSALYTLEPMMEAAIAVAECLRDVEATTSAQGMQHINAMEEAMNSFLTQAQEDTVMLQKNLEALQCRFETL</sequence>
<feature type="region of interest" description="Disordered" evidence="1">
    <location>
        <begin position="86"/>
        <end position="136"/>
    </location>
</feature>
<dbReference type="Proteomes" id="UP000419144">
    <property type="component" value="Unassembled WGS sequence"/>
</dbReference>
<evidence type="ECO:0000313" key="3">
    <source>
        <dbReference type="Proteomes" id="UP000419144"/>
    </source>
</evidence>
<accession>A0A640KYR2</accession>
<comment type="caution">
    <text evidence="2">The sequence shown here is derived from an EMBL/GenBank/DDBJ whole genome shotgun (WGS) entry which is preliminary data.</text>
</comment>
<reference evidence="2" key="1">
    <citation type="submission" date="2019-11" db="EMBL/GenBank/DDBJ databases">
        <title>Leishmania tarentolae CDS.</title>
        <authorList>
            <person name="Goto Y."/>
            <person name="Yamagishi J."/>
        </authorList>
    </citation>
    <scope>NUCLEOTIDE SEQUENCE [LARGE SCALE GENOMIC DNA]</scope>
    <source>
        <strain evidence="2">Parrot Tar II</strain>
    </source>
</reference>
<dbReference type="OrthoDB" id="261804at2759"/>
<dbReference type="AlphaFoldDB" id="A0A640KYR2"/>
<protein>
    <submittedName>
        <fullName evidence="2">Uncharacterized protein</fullName>
    </submittedName>
</protein>
<evidence type="ECO:0000313" key="2">
    <source>
        <dbReference type="EMBL" id="GET92669.1"/>
    </source>
</evidence>
<gene>
    <name evidence="2" type="ORF">LtaPh_3516900</name>
</gene>
<name>A0A640KYR2_LEITA</name>